<dbReference type="Pfam" id="PF12822">
    <property type="entry name" value="ECF_trnsprt"/>
    <property type="match status" value="1"/>
</dbReference>
<dbReference type="PANTHER" id="PTHR38438">
    <property type="entry name" value="RIBOFLAVIN TRANSPORTER RIBU"/>
    <property type="match status" value="1"/>
</dbReference>
<name>A0A1H7YFS1_9FIRM</name>
<gene>
    <name evidence="10" type="ORF">SAMN05216180_0009</name>
</gene>
<organism evidence="10 11">
    <name type="scientific">Hydrogenoanaerobacterium saccharovorans</name>
    <dbReference type="NCBI Taxonomy" id="474960"/>
    <lineage>
        <taxon>Bacteria</taxon>
        <taxon>Bacillati</taxon>
        <taxon>Bacillota</taxon>
        <taxon>Clostridia</taxon>
        <taxon>Eubacteriales</taxon>
        <taxon>Oscillospiraceae</taxon>
        <taxon>Hydrogenoanaerobacterium</taxon>
    </lineage>
</organism>
<dbReference type="EMBL" id="FOCG01000001">
    <property type="protein sequence ID" value="SEM44805.1"/>
    <property type="molecule type" value="Genomic_DNA"/>
</dbReference>
<reference evidence="10 11" key="1">
    <citation type="submission" date="2016-10" db="EMBL/GenBank/DDBJ databases">
        <authorList>
            <person name="de Groot N.N."/>
        </authorList>
    </citation>
    <scope>NUCLEOTIDE SEQUENCE [LARGE SCALE GENOMIC DNA]</scope>
    <source>
        <strain evidence="10 11">CGMCC 1.5070</strain>
    </source>
</reference>
<comment type="function">
    <text evidence="8">Probably a riboflavin-binding protein that interacts with the energy-coupling factor (ECF) ABC-transporter complex.</text>
</comment>
<dbReference type="GO" id="GO:0005886">
    <property type="term" value="C:plasma membrane"/>
    <property type="evidence" value="ECO:0007669"/>
    <property type="project" value="UniProtKB-SubCell"/>
</dbReference>
<evidence type="ECO:0000256" key="7">
    <source>
        <dbReference type="ARBA" id="ARBA00023136"/>
    </source>
</evidence>
<keyword evidence="4 8" id="KW-1003">Cell membrane</keyword>
<comment type="similarity">
    <text evidence="2 8">Belongs to the prokaryotic riboflavin transporter (P-RFT) (TC 2.A.87) family.</text>
</comment>
<feature type="transmembrane region" description="Helical" evidence="9">
    <location>
        <begin position="73"/>
        <end position="97"/>
    </location>
</feature>
<dbReference type="RefSeq" id="WP_092750416.1">
    <property type="nucleotide sequence ID" value="NZ_FOCG01000001.1"/>
</dbReference>
<dbReference type="InterPro" id="IPR024529">
    <property type="entry name" value="ECF_trnsprt_substrate-spec"/>
</dbReference>
<dbReference type="AlphaFoldDB" id="A0A1H7YFS1"/>
<dbReference type="Proteomes" id="UP000199158">
    <property type="component" value="Unassembled WGS sequence"/>
</dbReference>
<feature type="transmembrane region" description="Helical" evidence="9">
    <location>
        <begin position="42"/>
        <end position="66"/>
    </location>
</feature>
<dbReference type="GO" id="GO:0032217">
    <property type="term" value="F:riboflavin transmembrane transporter activity"/>
    <property type="evidence" value="ECO:0007669"/>
    <property type="project" value="UniProtKB-UniRule"/>
</dbReference>
<evidence type="ECO:0000256" key="9">
    <source>
        <dbReference type="SAM" id="Phobius"/>
    </source>
</evidence>
<comment type="subcellular location">
    <subcellularLocation>
        <location evidence="1">Cell membrane</location>
        <topology evidence="1">Multi-pass membrane protein</topology>
    </subcellularLocation>
</comment>
<keyword evidence="3 8" id="KW-0813">Transport</keyword>
<dbReference type="InterPro" id="IPR025720">
    <property type="entry name" value="RibU"/>
</dbReference>
<dbReference type="Gene3D" id="1.10.1760.20">
    <property type="match status" value="1"/>
</dbReference>
<evidence type="ECO:0000313" key="11">
    <source>
        <dbReference type="Proteomes" id="UP000199158"/>
    </source>
</evidence>
<dbReference type="PANTHER" id="PTHR38438:SF1">
    <property type="entry name" value="RIBOFLAVIN TRANSPORTER RIBU"/>
    <property type="match status" value="1"/>
</dbReference>
<evidence type="ECO:0000256" key="2">
    <source>
        <dbReference type="ARBA" id="ARBA00005540"/>
    </source>
</evidence>
<dbReference type="PIRSF" id="PIRSF037778">
    <property type="entry name" value="UCP037778_transp_RibU"/>
    <property type="match status" value="1"/>
</dbReference>
<accession>A0A1H7YFS1</accession>
<protein>
    <recommendedName>
        <fullName evidence="8">Riboflavin transporter</fullName>
    </recommendedName>
</protein>
<keyword evidence="7 8" id="KW-0472">Membrane</keyword>
<proteinExistence type="inferred from homology"/>
<feature type="transmembrane region" description="Helical" evidence="9">
    <location>
        <begin position="141"/>
        <end position="168"/>
    </location>
</feature>
<evidence type="ECO:0000256" key="4">
    <source>
        <dbReference type="ARBA" id="ARBA00022475"/>
    </source>
</evidence>
<dbReference type="STRING" id="474960.SAMN05216180_0009"/>
<evidence type="ECO:0000256" key="8">
    <source>
        <dbReference type="PIRNR" id="PIRNR037778"/>
    </source>
</evidence>
<keyword evidence="5 9" id="KW-0812">Transmembrane</keyword>
<evidence type="ECO:0000313" key="10">
    <source>
        <dbReference type="EMBL" id="SEM44805.1"/>
    </source>
</evidence>
<sequence length="177" mass="18763">MNTSVKKLTRLGMLAAISIVLLLAVRIPFPPAPFLEYDPADIPLFISAFAYGPYSALILTLVVSVLQGTTVSAASGIIGIAMHFFATGGYVLVAGAIYKRNKSKKTAVIALGAGTLTMTALMIVMNLIFTPLFMDVPINAVLGMLLPIIIPFNLMKAGINSIITFLLYKSTGKLLGV</sequence>
<evidence type="ECO:0000256" key="6">
    <source>
        <dbReference type="ARBA" id="ARBA00022989"/>
    </source>
</evidence>
<evidence type="ECO:0000256" key="3">
    <source>
        <dbReference type="ARBA" id="ARBA00022448"/>
    </source>
</evidence>
<dbReference type="OrthoDB" id="9809216at2"/>
<keyword evidence="11" id="KW-1185">Reference proteome</keyword>
<feature type="transmembrane region" description="Helical" evidence="9">
    <location>
        <begin position="109"/>
        <end position="129"/>
    </location>
</feature>
<evidence type="ECO:0000256" key="5">
    <source>
        <dbReference type="ARBA" id="ARBA00022692"/>
    </source>
</evidence>
<evidence type="ECO:0000256" key="1">
    <source>
        <dbReference type="ARBA" id="ARBA00004651"/>
    </source>
</evidence>
<keyword evidence="6 9" id="KW-1133">Transmembrane helix</keyword>